<organism evidence="1 2">
    <name type="scientific">Pedobacter jejuensis</name>
    <dbReference type="NCBI Taxonomy" id="1268550"/>
    <lineage>
        <taxon>Bacteria</taxon>
        <taxon>Pseudomonadati</taxon>
        <taxon>Bacteroidota</taxon>
        <taxon>Sphingobacteriia</taxon>
        <taxon>Sphingobacteriales</taxon>
        <taxon>Sphingobacteriaceae</taxon>
        <taxon>Pedobacter</taxon>
    </lineage>
</organism>
<gene>
    <name evidence="1" type="ORF">D7004_13160</name>
</gene>
<keyword evidence="2" id="KW-1185">Reference proteome</keyword>
<name>A0A3N0BUW0_9SPHI</name>
<reference evidence="1 2" key="1">
    <citation type="submission" date="2018-10" db="EMBL/GenBank/DDBJ databases">
        <title>Genome sequencing of Pedobacter jejuensis TNB23.</title>
        <authorList>
            <person name="Cho Y.-J."/>
            <person name="Cho A."/>
            <person name="Kim O.-S."/>
        </authorList>
    </citation>
    <scope>NUCLEOTIDE SEQUENCE [LARGE SCALE GENOMIC DNA]</scope>
    <source>
        <strain evidence="1 2">TNB23</strain>
    </source>
</reference>
<evidence type="ECO:0000313" key="1">
    <source>
        <dbReference type="EMBL" id="RNL52492.1"/>
    </source>
</evidence>
<sequence length="381" mass="44847">MKLSFHNELLTIGVTLDSEEEEKIYIKVTASELLVSCSVDTTNNFLSRYAYFALYDMMSIYDENDFEDYYWPGFFDGNGESRYLMIRMYRGSLVVFPKVRYNGFYKPEQALPIIGDKISGTRQEVEILKESTPKGTQEILGFCLADTSTERWHTNHYLFLVPYIGILDNNRTFVKGFKKYVLGHGDISAMDVDPIQGKLIDICIEMKKIALVKYPQYRDEKDVADEKRKANRENFAMLLELWHQALPMVAGRLYTHYRFTYGMRNVKGKPSKKDMEPCIISNEVPEICFLWKDRGDYFKLELRFVVGGKMHEVSNFFDTAFFIASSSDPKRFFLLSWVTECELVAFFSKRNFRLLMLKIHYEEHCREFVGKLRDNYRFINR</sequence>
<evidence type="ECO:0000313" key="2">
    <source>
        <dbReference type="Proteomes" id="UP000274046"/>
    </source>
</evidence>
<protein>
    <submittedName>
        <fullName evidence="1">Uncharacterized protein</fullName>
    </submittedName>
</protein>
<dbReference type="Proteomes" id="UP000274046">
    <property type="component" value="Unassembled WGS sequence"/>
</dbReference>
<accession>A0A3N0BUW0</accession>
<dbReference type="EMBL" id="RBEE01000023">
    <property type="protein sequence ID" value="RNL52492.1"/>
    <property type="molecule type" value="Genomic_DNA"/>
</dbReference>
<proteinExistence type="predicted"/>
<comment type="caution">
    <text evidence="1">The sequence shown here is derived from an EMBL/GenBank/DDBJ whole genome shotgun (WGS) entry which is preliminary data.</text>
</comment>
<dbReference type="AlphaFoldDB" id="A0A3N0BUW0"/>